<feature type="domain" description="ATP-cone" evidence="4">
    <location>
        <begin position="5"/>
        <end position="86"/>
    </location>
</feature>
<dbReference type="PATRIC" id="fig|1618553.3.peg.151"/>
<dbReference type="AlphaFoldDB" id="A0A0G0SHR2"/>
<sequence length="280" mass="31436">MNKQILIKKASGELEPFSEDKLRRSLERVGTSPDVVENIVSHITGELKNGASTQDIYKHAFSLLNKHDRSVAGKYSLKRAIMELGPTGHPFEKLVSEVLKTKGFSTQVGVIVQGICVSHEIDVVAEKENQHIMVECKFHNQPGTKSDVKIPLYIQARFEDVRNAWLKNKDHTQKFHEAWLVTNTKLTSDAITYAQCVGMKPIGWNYPVNEGLEVLIDQSGLHPVTCLTTLDAGDKQQLLNEDMVLCKELLHNKDILQNLGLDTAKISQVEKEINELCKII</sequence>
<dbReference type="Pfam" id="PF04471">
    <property type="entry name" value="Mrr_cat"/>
    <property type="match status" value="1"/>
</dbReference>
<evidence type="ECO:0000256" key="3">
    <source>
        <dbReference type="PROSITE-ProRule" id="PRU00492"/>
    </source>
</evidence>
<dbReference type="GO" id="GO:0004519">
    <property type="term" value="F:endonuclease activity"/>
    <property type="evidence" value="ECO:0007669"/>
    <property type="project" value="InterPro"/>
</dbReference>
<keyword evidence="1 3" id="KW-0547">Nucleotide-binding</keyword>
<gene>
    <name evidence="5" type="ORF">UU02_C0009G0003</name>
</gene>
<dbReference type="EMBL" id="LBZA01000009">
    <property type="protein sequence ID" value="KKR64354.1"/>
    <property type="molecule type" value="Genomic_DNA"/>
</dbReference>
<dbReference type="Gene3D" id="3.40.1350.10">
    <property type="match status" value="1"/>
</dbReference>
<reference evidence="5 6" key="1">
    <citation type="journal article" date="2015" name="Nature">
        <title>rRNA introns, odd ribosomes, and small enigmatic genomes across a large radiation of phyla.</title>
        <authorList>
            <person name="Brown C.T."/>
            <person name="Hug L.A."/>
            <person name="Thomas B.C."/>
            <person name="Sharon I."/>
            <person name="Castelle C.J."/>
            <person name="Singh A."/>
            <person name="Wilkins M.J."/>
            <person name="Williams K.H."/>
            <person name="Banfield J.F."/>
        </authorList>
    </citation>
    <scope>NUCLEOTIDE SEQUENCE [LARGE SCALE GENOMIC DNA]</scope>
</reference>
<keyword evidence="2 3" id="KW-0067">ATP-binding</keyword>
<dbReference type="GO" id="GO:0003677">
    <property type="term" value="F:DNA binding"/>
    <property type="evidence" value="ECO:0007669"/>
    <property type="project" value="InterPro"/>
</dbReference>
<dbReference type="GO" id="GO:0009307">
    <property type="term" value="P:DNA restriction-modification system"/>
    <property type="evidence" value="ECO:0007669"/>
    <property type="project" value="InterPro"/>
</dbReference>
<dbReference type="Proteomes" id="UP000034293">
    <property type="component" value="Unassembled WGS sequence"/>
</dbReference>
<dbReference type="InterPro" id="IPR005144">
    <property type="entry name" value="ATP-cone_dom"/>
</dbReference>
<evidence type="ECO:0000256" key="2">
    <source>
        <dbReference type="ARBA" id="ARBA00022840"/>
    </source>
</evidence>
<dbReference type="CDD" id="cd22308">
    <property type="entry name" value="Af1548-like"/>
    <property type="match status" value="1"/>
</dbReference>
<dbReference type="PROSITE" id="PS51161">
    <property type="entry name" value="ATP_CONE"/>
    <property type="match status" value="1"/>
</dbReference>
<organism evidence="5 6">
    <name type="scientific">Candidatus Woesebacteria bacterium GW2011_GWA1_40_43</name>
    <dbReference type="NCBI Taxonomy" id="1618553"/>
    <lineage>
        <taxon>Bacteria</taxon>
        <taxon>Candidatus Woeseibacteriota</taxon>
    </lineage>
</organism>
<dbReference type="GO" id="GO:0005524">
    <property type="term" value="F:ATP binding"/>
    <property type="evidence" value="ECO:0007669"/>
    <property type="project" value="UniProtKB-UniRule"/>
</dbReference>
<accession>A0A0G0SHR2</accession>
<evidence type="ECO:0000256" key="1">
    <source>
        <dbReference type="ARBA" id="ARBA00022741"/>
    </source>
</evidence>
<dbReference type="Pfam" id="PF03477">
    <property type="entry name" value="ATP-cone"/>
    <property type="match status" value="1"/>
</dbReference>
<dbReference type="InterPro" id="IPR011856">
    <property type="entry name" value="tRNA_endonuc-like_dom_sf"/>
</dbReference>
<dbReference type="SUPFAM" id="SSF52980">
    <property type="entry name" value="Restriction endonuclease-like"/>
    <property type="match status" value="1"/>
</dbReference>
<dbReference type="Pfam" id="PF22357">
    <property type="entry name" value="AF1548-like_C"/>
    <property type="match status" value="1"/>
</dbReference>
<evidence type="ECO:0000313" key="6">
    <source>
        <dbReference type="Proteomes" id="UP000034293"/>
    </source>
</evidence>
<evidence type="ECO:0000259" key="4">
    <source>
        <dbReference type="PROSITE" id="PS51161"/>
    </source>
</evidence>
<name>A0A0G0SHR2_9BACT</name>
<dbReference type="InterPro" id="IPR054374">
    <property type="entry name" value="AF1548-like_C"/>
</dbReference>
<dbReference type="InterPro" id="IPR007560">
    <property type="entry name" value="Restrct_endonuc_IV_Mrr"/>
</dbReference>
<protein>
    <submittedName>
        <fullName evidence="5">ATP-cone domain protein</fullName>
    </submittedName>
</protein>
<proteinExistence type="predicted"/>
<dbReference type="InterPro" id="IPR011335">
    <property type="entry name" value="Restrct_endonuc-II-like"/>
</dbReference>
<comment type="caution">
    <text evidence="5">The sequence shown here is derived from an EMBL/GenBank/DDBJ whole genome shotgun (WGS) entry which is preliminary data.</text>
</comment>
<evidence type="ECO:0000313" key="5">
    <source>
        <dbReference type="EMBL" id="KKR64354.1"/>
    </source>
</evidence>